<dbReference type="EMBL" id="MKKU01001023">
    <property type="protein sequence ID" value="RNE98581.1"/>
    <property type="molecule type" value="Genomic_DNA"/>
</dbReference>
<evidence type="ECO:0000256" key="1">
    <source>
        <dbReference type="SAM" id="MobiDB-lite"/>
    </source>
</evidence>
<feature type="non-terminal residue" evidence="2">
    <location>
        <position position="1"/>
    </location>
</feature>
<sequence length="133" mass="14135">REWPSQGTTQQRQTSQRRGSPQPEAGAVRAGSLFAFRFPNKKKGGQPVTQAPCGTRPPIAPLRPPKRICTAAPGGCGVRPCTEAPKRHSSKTAPVPWHVSSTDLATARCMGGSCAWPNSRGLAKRRGPSPQSV</sequence>
<name>A0A3R7JXT5_9TRYP</name>
<protein>
    <submittedName>
        <fullName evidence="2">Uncharacterized protein</fullName>
    </submittedName>
</protein>
<keyword evidence="3" id="KW-1185">Reference proteome</keyword>
<dbReference type="GeneID" id="40322811"/>
<accession>A0A3R7JXT5</accession>
<feature type="compositionally biased region" description="Low complexity" evidence="1">
    <location>
        <begin position="1"/>
        <end position="23"/>
    </location>
</feature>
<gene>
    <name evidence="2" type="ORF">Tco025E_09200</name>
</gene>
<evidence type="ECO:0000313" key="3">
    <source>
        <dbReference type="Proteomes" id="UP000284403"/>
    </source>
</evidence>
<comment type="caution">
    <text evidence="2">The sequence shown here is derived from an EMBL/GenBank/DDBJ whole genome shotgun (WGS) entry which is preliminary data.</text>
</comment>
<organism evidence="2 3">
    <name type="scientific">Trypanosoma conorhini</name>
    <dbReference type="NCBI Taxonomy" id="83891"/>
    <lineage>
        <taxon>Eukaryota</taxon>
        <taxon>Discoba</taxon>
        <taxon>Euglenozoa</taxon>
        <taxon>Kinetoplastea</taxon>
        <taxon>Metakinetoplastina</taxon>
        <taxon>Trypanosomatida</taxon>
        <taxon>Trypanosomatidae</taxon>
        <taxon>Trypanosoma</taxon>
    </lineage>
</organism>
<dbReference type="RefSeq" id="XP_029223861.1">
    <property type="nucleotide sequence ID" value="XM_029376025.1"/>
</dbReference>
<proteinExistence type="predicted"/>
<feature type="region of interest" description="Disordered" evidence="1">
    <location>
        <begin position="1"/>
        <end position="66"/>
    </location>
</feature>
<evidence type="ECO:0000313" key="2">
    <source>
        <dbReference type="EMBL" id="RNE98581.1"/>
    </source>
</evidence>
<dbReference type="AlphaFoldDB" id="A0A3R7JXT5"/>
<dbReference type="Proteomes" id="UP000284403">
    <property type="component" value="Unassembled WGS sequence"/>
</dbReference>
<reference evidence="2 3" key="1">
    <citation type="journal article" date="2018" name="BMC Genomics">
        <title>Genomic comparison of Trypanosoma conorhini and Trypanosoma rangeli to Trypanosoma cruzi strains of high and low virulence.</title>
        <authorList>
            <person name="Bradwell K.R."/>
            <person name="Koparde V.N."/>
            <person name="Matveyev A.V."/>
            <person name="Serrano M.G."/>
            <person name="Alves J.M."/>
            <person name="Parikh H."/>
            <person name="Huang B."/>
            <person name="Lee V."/>
            <person name="Espinosa-Alvarez O."/>
            <person name="Ortiz P.A."/>
            <person name="Costa-Martins A.G."/>
            <person name="Teixeira M.M."/>
            <person name="Buck G.A."/>
        </authorList>
    </citation>
    <scope>NUCLEOTIDE SEQUENCE [LARGE SCALE GENOMIC DNA]</scope>
    <source>
        <strain evidence="2 3">025E</strain>
    </source>
</reference>